<evidence type="ECO:0000256" key="2">
    <source>
        <dbReference type="SAM" id="Phobius"/>
    </source>
</evidence>
<feature type="region of interest" description="Disordered" evidence="1">
    <location>
        <begin position="98"/>
        <end position="123"/>
    </location>
</feature>
<feature type="compositionally biased region" description="Pro residues" evidence="1">
    <location>
        <begin position="56"/>
        <end position="67"/>
    </location>
</feature>
<evidence type="ECO:0000256" key="1">
    <source>
        <dbReference type="SAM" id="MobiDB-lite"/>
    </source>
</evidence>
<keyword evidence="2" id="KW-0472">Membrane</keyword>
<evidence type="ECO:0000313" key="4">
    <source>
        <dbReference type="Proteomes" id="UP000217199"/>
    </source>
</evidence>
<reference evidence="3 4" key="1">
    <citation type="journal article" date="2017" name="Mol. Ecol.">
        <title>Comparative and population genomic landscape of Phellinus noxius: A hypervariable fungus causing root rot in trees.</title>
        <authorList>
            <person name="Chung C.L."/>
            <person name="Lee T.J."/>
            <person name="Akiba M."/>
            <person name="Lee H.H."/>
            <person name="Kuo T.H."/>
            <person name="Liu D."/>
            <person name="Ke H.M."/>
            <person name="Yokoi T."/>
            <person name="Roa M.B."/>
            <person name="Lu M.J."/>
            <person name="Chang Y.Y."/>
            <person name="Ann P.J."/>
            <person name="Tsai J.N."/>
            <person name="Chen C.Y."/>
            <person name="Tzean S.S."/>
            <person name="Ota Y."/>
            <person name="Hattori T."/>
            <person name="Sahashi N."/>
            <person name="Liou R.F."/>
            <person name="Kikuchi T."/>
            <person name="Tsai I.J."/>
        </authorList>
    </citation>
    <scope>NUCLEOTIDE SEQUENCE [LARGE SCALE GENOMIC DNA]</scope>
    <source>
        <strain evidence="3 4">FFPRI411160</strain>
    </source>
</reference>
<feature type="compositionally biased region" description="Basic and acidic residues" evidence="1">
    <location>
        <begin position="41"/>
        <end position="51"/>
    </location>
</feature>
<dbReference type="AlphaFoldDB" id="A0A286ULC8"/>
<dbReference type="Proteomes" id="UP000217199">
    <property type="component" value="Unassembled WGS sequence"/>
</dbReference>
<feature type="compositionally biased region" description="Basic and acidic residues" evidence="1">
    <location>
        <begin position="109"/>
        <end position="120"/>
    </location>
</feature>
<proteinExistence type="predicted"/>
<gene>
    <name evidence="3" type="ORF">PNOK_0299900</name>
</gene>
<evidence type="ECO:0000313" key="3">
    <source>
        <dbReference type="EMBL" id="PAV20372.1"/>
    </source>
</evidence>
<feature type="transmembrane region" description="Helical" evidence="2">
    <location>
        <begin position="6"/>
        <end position="24"/>
    </location>
</feature>
<dbReference type="InParanoid" id="A0A286ULC8"/>
<keyword evidence="4" id="KW-1185">Reference proteome</keyword>
<organism evidence="3 4">
    <name type="scientific">Pyrrhoderma noxium</name>
    <dbReference type="NCBI Taxonomy" id="2282107"/>
    <lineage>
        <taxon>Eukaryota</taxon>
        <taxon>Fungi</taxon>
        <taxon>Dikarya</taxon>
        <taxon>Basidiomycota</taxon>
        <taxon>Agaricomycotina</taxon>
        <taxon>Agaricomycetes</taxon>
        <taxon>Hymenochaetales</taxon>
        <taxon>Hymenochaetaceae</taxon>
        <taxon>Pyrrhoderma</taxon>
    </lineage>
</organism>
<comment type="caution">
    <text evidence="3">The sequence shown here is derived from an EMBL/GenBank/DDBJ whole genome shotgun (WGS) entry which is preliminary data.</text>
</comment>
<keyword evidence="2" id="KW-0812">Transmembrane</keyword>
<sequence length="165" mass="18926">MIDINVVLQLLTSVILIVPIIITLSRRAVSTSSQVSTHAENNTRETTRNENENDDVPPPSYSPPPYSPGEYGRRLQQVERASIRRRLSALIDLTRRQQERMSSRVARSTRAEESGTERVPRSRPRVKITLRGNRHEERDPRDLLTRRFNIPSSRSELTVVDVFAL</sequence>
<name>A0A286ULC8_9AGAM</name>
<protein>
    <submittedName>
        <fullName evidence="3">Uncharacterized protein</fullName>
    </submittedName>
</protein>
<feature type="region of interest" description="Disordered" evidence="1">
    <location>
        <begin position="29"/>
        <end position="74"/>
    </location>
</feature>
<feature type="compositionally biased region" description="Polar residues" evidence="1">
    <location>
        <begin position="29"/>
        <end position="39"/>
    </location>
</feature>
<keyword evidence="2" id="KW-1133">Transmembrane helix</keyword>
<accession>A0A286ULC8</accession>
<dbReference type="EMBL" id="NBII01000003">
    <property type="protein sequence ID" value="PAV20372.1"/>
    <property type="molecule type" value="Genomic_DNA"/>
</dbReference>